<gene>
    <name evidence="2" type="ORF">DMC30DRAFT_417622</name>
</gene>
<evidence type="ECO:0000313" key="3">
    <source>
        <dbReference type="Proteomes" id="UP000311382"/>
    </source>
</evidence>
<keyword evidence="3" id="KW-1185">Reference proteome</keyword>
<accession>A0A5C5FS92</accession>
<sequence>MSSIPSPTQSALVSTLNLIKHGTSRADLERHWLPWRDGMAVSLYGQWARAPAAGRLNLWIAMHDAAALVNAQGPAALPSKYQMQKWLSLTEKATSAQWGGPNAALLNLELQPANGRPQPLEPRTADPHTQRNSNSSQRSLAKARPAQITHRSALLHGTTKGEWEDMYARVGY</sequence>
<dbReference type="EMBL" id="SOZI01000086">
    <property type="protein sequence ID" value="TNY19747.1"/>
    <property type="molecule type" value="Genomic_DNA"/>
</dbReference>
<name>A0A5C5FS92_9BASI</name>
<dbReference type="Proteomes" id="UP000311382">
    <property type="component" value="Unassembled WGS sequence"/>
</dbReference>
<proteinExistence type="predicted"/>
<organism evidence="2 3">
    <name type="scientific">Rhodotorula diobovata</name>
    <dbReference type="NCBI Taxonomy" id="5288"/>
    <lineage>
        <taxon>Eukaryota</taxon>
        <taxon>Fungi</taxon>
        <taxon>Dikarya</taxon>
        <taxon>Basidiomycota</taxon>
        <taxon>Pucciniomycotina</taxon>
        <taxon>Microbotryomycetes</taxon>
        <taxon>Sporidiobolales</taxon>
        <taxon>Sporidiobolaceae</taxon>
        <taxon>Rhodotorula</taxon>
    </lineage>
</organism>
<protein>
    <submittedName>
        <fullName evidence="2">Uncharacterized protein</fullName>
    </submittedName>
</protein>
<evidence type="ECO:0000256" key="1">
    <source>
        <dbReference type="SAM" id="MobiDB-lite"/>
    </source>
</evidence>
<comment type="caution">
    <text evidence="2">The sequence shown here is derived from an EMBL/GenBank/DDBJ whole genome shotgun (WGS) entry which is preliminary data.</text>
</comment>
<evidence type="ECO:0000313" key="2">
    <source>
        <dbReference type="EMBL" id="TNY19747.1"/>
    </source>
</evidence>
<feature type="compositionally biased region" description="Polar residues" evidence="1">
    <location>
        <begin position="130"/>
        <end position="139"/>
    </location>
</feature>
<dbReference type="AlphaFoldDB" id="A0A5C5FS92"/>
<reference evidence="2 3" key="1">
    <citation type="submission" date="2019-03" db="EMBL/GenBank/DDBJ databases">
        <title>Rhodosporidium diobovatum UCD-FST 08-225 genome sequencing, assembly, and annotation.</title>
        <authorList>
            <person name="Fakankun I.U."/>
            <person name="Fristensky B."/>
            <person name="Levin D.B."/>
        </authorList>
    </citation>
    <scope>NUCLEOTIDE SEQUENCE [LARGE SCALE GENOMIC DNA]</scope>
    <source>
        <strain evidence="2 3">UCD-FST 08-225</strain>
    </source>
</reference>
<feature type="region of interest" description="Disordered" evidence="1">
    <location>
        <begin position="113"/>
        <end position="150"/>
    </location>
</feature>